<dbReference type="Gene3D" id="1.20.58.1740">
    <property type="match status" value="1"/>
</dbReference>
<dbReference type="Gene3D" id="1.10.167.30">
    <property type="match status" value="1"/>
</dbReference>
<feature type="region of interest" description="Disordered" evidence="3">
    <location>
        <begin position="215"/>
        <end position="234"/>
    </location>
</feature>
<sequence length="665" mass="78895">MAMYHFQNKFVSKANGQSATAKSAYNSASRIKDFKENEFKDYSNKQCDYSEILLPNNADDKFKDREYLWNKVHDVENRKNSQVAREIIIGLPNEFDPNSNIELAKEFAESLSNEGMIVDLNIHKINEENPHAHLLCTLRGLDKNNEFEPKRKGNDYIRDWNTKEKHNEWRKRWENVQNKHLEKNGFSVRVSADSYKNQNIDLEPTKKEGWKARKFEDETGKKSSISKHNESIKKRNQQKIDKMFNEVDDMKSHKLNAFSYMNKSDSTTLKNMAKDLKIYVTPINMYKENERLYDLKQKTSLITDDEDRLNKIEDIEDRQKKLESINEVFEKQAGIFFDKNYPDQSLNYSDDEKIFITRTILNDRDVLPANNELEDIVKEKRIKEAQISLNTVLGNRDISLESIEKESNFFADKLSNILEKNNLSFDDVLENKHEGMEDSLKIDYYTNKLEVFRNAENILEDYYDVQIKELFTDDEDYKAFNEVTDIKEKQQLIDFKTYHGTENTIEMLETGNFIPKYSDEDRKYITEQVKLLQEKEFKPNKNQHDKFVFGAIQKKLLSEYDFDYSDNNDLKHLYQESNEVGDEISKDNIEEFYEGNDILVDKETYNNYNRKQQAYGLINAGLDSMIFNFNEIFRDRMPKYINHQYKGKNHSKQRHELKNKRGMHL</sequence>
<dbReference type="Gene3D" id="3.30.930.30">
    <property type="match status" value="1"/>
</dbReference>
<dbReference type="RefSeq" id="WP_176453515.1">
    <property type="nucleotide sequence ID" value="NZ_AP012550.1"/>
</dbReference>
<comment type="similarity">
    <text evidence="1">Belongs to the MobA/MobL family.</text>
</comment>
<dbReference type="EMBL" id="AP012550">
    <property type="protein sequence ID" value="BAP94546.1"/>
    <property type="molecule type" value="Genomic_DNA"/>
</dbReference>
<evidence type="ECO:0000256" key="2">
    <source>
        <dbReference type="ARBA" id="ARBA00022971"/>
    </source>
</evidence>
<evidence type="ECO:0000313" key="6">
    <source>
        <dbReference type="EMBL" id="BAP94546.1"/>
    </source>
</evidence>
<dbReference type="Pfam" id="PF18208">
    <property type="entry name" value="NES_C_h"/>
    <property type="match status" value="1"/>
</dbReference>
<gene>
    <name evidence="6" type="primary">nes</name>
</gene>
<organism evidence="6">
    <name type="scientific">Staphylococcus aureus</name>
    <dbReference type="NCBI Taxonomy" id="1280"/>
    <lineage>
        <taxon>Bacteria</taxon>
        <taxon>Bacillati</taxon>
        <taxon>Bacillota</taxon>
        <taxon>Bacilli</taxon>
        <taxon>Bacillales</taxon>
        <taxon>Staphylococcaceae</taxon>
        <taxon>Staphylococcus</taxon>
    </lineage>
</organism>
<dbReference type="InterPro" id="IPR040834">
    <property type="entry name" value="NES_C_h"/>
</dbReference>
<dbReference type="InterPro" id="IPR005053">
    <property type="entry name" value="MobA_MobL"/>
</dbReference>
<dbReference type="AlphaFoldDB" id="A0A0A8INA9"/>
<dbReference type="Gene3D" id="1.20.58.1730">
    <property type="match status" value="1"/>
</dbReference>
<protein>
    <submittedName>
        <fullName evidence="6">OriT relaxase Nes</fullName>
    </submittedName>
</protein>
<evidence type="ECO:0000256" key="3">
    <source>
        <dbReference type="SAM" id="MobiDB-lite"/>
    </source>
</evidence>
<feature type="domain" description="Nicking enzyme C-terminal middle helical" evidence="5">
    <location>
        <begin position="265"/>
        <end position="358"/>
    </location>
</feature>
<proteinExistence type="inferred from homology"/>
<feature type="domain" description="MobA/MobL protein" evidence="4">
    <location>
        <begin position="17"/>
        <end position="216"/>
    </location>
</feature>
<accession>A0A0A8INA9</accession>
<geneLocation type="plasmid" evidence="6">
    <name>pN315G</name>
</geneLocation>
<dbReference type="Pfam" id="PF03389">
    <property type="entry name" value="MobA_MobL"/>
    <property type="match status" value="1"/>
</dbReference>
<name>A0A0A8INA9_STAAU</name>
<evidence type="ECO:0000256" key="1">
    <source>
        <dbReference type="ARBA" id="ARBA00010873"/>
    </source>
</evidence>
<keyword evidence="2" id="KW-0184">Conjugation</keyword>
<keyword evidence="6" id="KW-0614">Plasmid</keyword>
<feature type="region of interest" description="Disordered" evidence="3">
    <location>
        <begin position="646"/>
        <end position="665"/>
    </location>
</feature>
<evidence type="ECO:0000259" key="4">
    <source>
        <dbReference type="Pfam" id="PF03389"/>
    </source>
</evidence>
<evidence type="ECO:0000259" key="5">
    <source>
        <dbReference type="Pfam" id="PF18208"/>
    </source>
</evidence>
<reference evidence="6" key="1">
    <citation type="submission" date="2012-09" db="EMBL/GenBank/DDBJ databases">
        <title>Gentamicin-resistance gene aac(6')/aph(2'') is responsible for the cellular damage and promotion of cytokine production of human keratinocytes.</title>
        <authorList>
            <person name="Fukuda M."/>
            <person name="Ito T."/>
            <person name="Kawasaki J."/>
            <person name="Maeda K."/>
            <person name="Niyonsaba F."/>
            <person name="Nishiyama C."/>
            <person name="Ushio H."/>
            <person name="Katayama Y."/>
            <person name="Zhang M."/>
            <person name="Baba T."/>
            <person name="Hiramatsu K."/>
        </authorList>
    </citation>
    <scope>NUCLEOTIDE SEQUENCE</scope>
    <source>
        <strain evidence="6">N315G</strain>
        <plasmid evidence="6">pN315G</plasmid>
    </source>
</reference>